<protein>
    <submittedName>
        <fullName evidence="2">Uncharacterized protein</fullName>
    </submittedName>
</protein>
<proteinExistence type="predicted"/>
<keyword evidence="3" id="KW-1185">Reference proteome</keyword>
<dbReference type="Proteomes" id="UP001365542">
    <property type="component" value="Unassembled WGS sequence"/>
</dbReference>
<name>A0AAV9XNB7_9PEZI</name>
<evidence type="ECO:0000313" key="2">
    <source>
        <dbReference type="EMBL" id="KAK6543602.1"/>
    </source>
</evidence>
<gene>
    <name evidence="2" type="ORF">TWF694_000344</name>
</gene>
<dbReference type="EMBL" id="JAVHJO010000001">
    <property type="protein sequence ID" value="KAK6543602.1"/>
    <property type="molecule type" value="Genomic_DNA"/>
</dbReference>
<evidence type="ECO:0000256" key="1">
    <source>
        <dbReference type="SAM" id="MobiDB-lite"/>
    </source>
</evidence>
<comment type="caution">
    <text evidence="2">The sequence shown here is derived from an EMBL/GenBank/DDBJ whole genome shotgun (WGS) entry which is preliminary data.</text>
</comment>
<sequence length="176" mass="20650">MVFTKLTKVITTSGTGYTDSKDDSQKSQGVQTESTVKTRPWNRGSSFRTSFRRQITSLSAWRKDRGHRREVRRQSTNAYRENFKLRLELNEESEAIVFIENIRFRHRGGDPLDFDDIDTQDFVESLEDAKMWPELCTIPEVKFWSHQSDKEGNGLFVIERGKYPVFDFIIELVIVF</sequence>
<accession>A0AAV9XNB7</accession>
<dbReference type="AlphaFoldDB" id="A0AAV9XNB7"/>
<organism evidence="2 3">
    <name type="scientific">Orbilia ellipsospora</name>
    <dbReference type="NCBI Taxonomy" id="2528407"/>
    <lineage>
        <taxon>Eukaryota</taxon>
        <taxon>Fungi</taxon>
        <taxon>Dikarya</taxon>
        <taxon>Ascomycota</taxon>
        <taxon>Pezizomycotina</taxon>
        <taxon>Orbiliomycetes</taxon>
        <taxon>Orbiliales</taxon>
        <taxon>Orbiliaceae</taxon>
        <taxon>Orbilia</taxon>
    </lineage>
</organism>
<feature type="region of interest" description="Disordered" evidence="1">
    <location>
        <begin position="14"/>
        <end position="42"/>
    </location>
</feature>
<feature type="compositionally biased region" description="Polar residues" evidence="1">
    <location>
        <begin position="26"/>
        <end position="42"/>
    </location>
</feature>
<evidence type="ECO:0000313" key="3">
    <source>
        <dbReference type="Proteomes" id="UP001365542"/>
    </source>
</evidence>
<reference evidence="2 3" key="1">
    <citation type="submission" date="2019-10" db="EMBL/GenBank/DDBJ databases">
        <authorList>
            <person name="Palmer J.M."/>
        </authorList>
    </citation>
    <scope>NUCLEOTIDE SEQUENCE [LARGE SCALE GENOMIC DNA]</scope>
    <source>
        <strain evidence="2 3">TWF694</strain>
    </source>
</reference>